<evidence type="ECO:0000256" key="4">
    <source>
        <dbReference type="SAM" id="MobiDB-lite"/>
    </source>
</evidence>
<keyword evidence="2" id="KW-0963">Cytoplasm</keyword>
<dbReference type="AlphaFoldDB" id="S4REC7"/>
<dbReference type="GO" id="GO:0008093">
    <property type="term" value="F:cytoskeletal anchor activity"/>
    <property type="evidence" value="ECO:0007669"/>
    <property type="project" value="TreeGrafter"/>
</dbReference>
<dbReference type="GO" id="GO:0035371">
    <property type="term" value="C:microtubule plus-end"/>
    <property type="evidence" value="ECO:0007669"/>
    <property type="project" value="TreeGrafter"/>
</dbReference>
<organism evidence="6">
    <name type="scientific">Petromyzon marinus</name>
    <name type="common">Sea lamprey</name>
    <dbReference type="NCBI Taxonomy" id="7757"/>
    <lineage>
        <taxon>Eukaryota</taxon>
        <taxon>Metazoa</taxon>
        <taxon>Chordata</taxon>
        <taxon>Craniata</taxon>
        <taxon>Vertebrata</taxon>
        <taxon>Cyclostomata</taxon>
        <taxon>Hyperoartia</taxon>
        <taxon>Petromyzontiformes</taxon>
        <taxon>Petromyzontidae</taxon>
        <taxon>Petromyzon</taxon>
    </lineage>
</organism>
<keyword evidence="3" id="KW-0206">Cytoskeleton</keyword>
<dbReference type="GO" id="GO:0051764">
    <property type="term" value="P:actin crosslink formation"/>
    <property type="evidence" value="ECO:0007669"/>
    <property type="project" value="TreeGrafter"/>
</dbReference>
<dbReference type="PROSITE" id="PS51460">
    <property type="entry name" value="GAR"/>
    <property type="match status" value="1"/>
</dbReference>
<dbReference type="SUPFAM" id="SSF143575">
    <property type="entry name" value="GAS2 domain-like"/>
    <property type="match status" value="1"/>
</dbReference>
<name>S4REC7_PETMA</name>
<feature type="region of interest" description="Disordered" evidence="4">
    <location>
        <begin position="656"/>
        <end position="720"/>
    </location>
</feature>
<dbReference type="GO" id="GO:0031110">
    <property type="term" value="P:regulation of microtubule polymerization or depolymerization"/>
    <property type="evidence" value="ECO:0007669"/>
    <property type="project" value="TreeGrafter"/>
</dbReference>
<dbReference type="GO" id="GO:1904825">
    <property type="term" value="P:protein localization to microtubule plus-end"/>
    <property type="evidence" value="ECO:0007669"/>
    <property type="project" value="TreeGrafter"/>
</dbReference>
<feature type="domain" description="GAR" evidence="5">
    <location>
        <begin position="179"/>
        <end position="253"/>
    </location>
</feature>
<dbReference type="Gene3D" id="3.30.920.20">
    <property type="entry name" value="Gas2-like domain"/>
    <property type="match status" value="1"/>
</dbReference>
<dbReference type="Gene3D" id="1.10.418.10">
    <property type="entry name" value="Calponin-like domain"/>
    <property type="match status" value="1"/>
</dbReference>
<feature type="compositionally biased region" description="Basic residues" evidence="4">
    <location>
        <begin position="693"/>
        <end position="704"/>
    </location>
</feature>
<dbReference type="GeneTree" id="ENSGT00940000154849"/>
<dbReference type="GO" id="GO:0051015">
    <property type="term" value="F:actin filament binding"/>
    <property type="evidence" value="ECO:0007669"/>
    <property type="project" value="TreeGrafter"/>
</dbReference>
<dbReference type="InterPro" id="IPR036534">
    <property type="entry name" value="GAR_dom_sf"/>
</dbReference>
<dbReference type="Ensembl" id="ENSPMAT00000003574.1">
    <property type="protein sequence ID" value="ENSPMAP00000003559.1"/>
    <property type="gene ID" value="ENSPMAG00000003253.1"/>
</dbReference>
<proteinExistence type="predicted"/>
<dbReference type="GO" id="GO:0001578">
    <property type="term" value="P:microtubule bundle formation"/>
    <property type="evidence" value="ECO:0007669"/>
    <property type="project" value="TreeGrafter"/>
</dbReference>
<dbReference type="InterPro" id="IPR003108">
    <property type="entry name" value="GAR_dom"/>
</dbReference>
<protein>
    <submittedName>
        <fullName evidence="6">Growth arrest specific 2 like 1</fullName>
    </submittedName>
</protein>
<dbReference type="GO" id="GO:0008017">
    <property type="term" value="F:microtubule binding"/>
    <property type="evidence" value="ECO:0007669"/>
    <property type="project" value="InterPro"/>
</dbReference>
<sequence>KSIRPFRSSEEYLYAMKEDLAEWLSALHSLDITVDNFLEELETGTVLCHHANTVNRQAAEFAEAQPQAAATMQVKMRRVFFNGGGGTVCYQRCANIQLLLQWIDKRGNNNYKLPLGRVEFVLAVSAQTHPAQITTVGYDGYIARIMIIHTKDNTANQLPYFSCCLNPPPPPPRPSSPQMPCITHQNVLVRFLLSRCTCPVQFPMVRVSEGKYRVGDSSSLIYVRQILRKHVMVRVGGGWDTLEHYLDKHDPCRCLAPSESLPLTNPPLAPQRCSLTSIKGWGGGGPCKKTFFCQASYPPPPAIQIILTSASRPRTPSLLEQQEQQQQTAKLRPTRPRSEVEPTPLHSRPYSSAESLTGARPDNEQVLLRVRRSKDGRHAVTRVTLAEVAPSARRRRSEEPLEDEASGANGPPARASPRQGGVAADGTRRLVTQPTAAAAINKYLPCAPSMDRARSPVPARSLAVSGTNSVKSSRSLDARLDVVSYRAHPNRRSDPVQRDGAWSPQATAQLVYIDEHGPPGDRPREEEEELYRRLEEEFRANMLNLEVGGTRTIGPPPRGVSDDSGMEPVGARISVSVPAAQGDYGAVVAELKQSSVHLKRVDMDGWGSKAPVLGALRRDGTFTRMSKSVDEKEGVNGATRGLRNSMVAAAAEPIACGEERASRRTQQQQARQGLSRPRKSLRKPERVPSIYKLKLRPKIRPRRDHRPEQRPSKIPTPTVY</sequence>
<accession>S4REC7</accession>
<dbReference type="OMA" id="HPAGLHY"/>
<feature type="region of interest" description="Disordered" evidence="4">
    <location>
        <begin position="317"/>
        <end position="365"/>
    </location>
</feature>
<dbReference type="Pfam" id="PF02187">
    <property type="entry name" value="GAS2"/>
    <property type="match status" value="1"/>
</dbReference>
<dbReference type="SUPFAM" id="SSF47576">
    <property type="entry name" value="Calponin-homology domain, CH-domain"/>
    <property type="match status" value="1"/>
</dbReference>
<evidence type="ECO:0000313" key="6">
    <source>
        <dbReference type="Ensembl" id="ENSPMAP00000003559.1"/>
    </source>
</evidence>
<dbReference type="GO" id="GO:0005737">
    <property type="term" value="C:cytoplasm"/>
    <property type="evidence" value="ECO:0007669"/>
    <property type="project" value="TreeGrafter"/>
</dbReference>
<dbReference type="GO" id="GO:0001725">
    <property type="term" value="C:stress fiber"/>
    <property type="evidence" value="ECO:0007669"/>
    <property type="project" value="TreeGrafter"/>
</dbReference>
<evidence type="ECO:0000256" key="1">
    <source>
        <dbReference type="ARBA" id="ARBA00004245"/>
    </source>
</evidence>
<evidence type="ECO:0000256" key="3">
    <source>
        <dbReference type="ARBA" id="ARBA00023212"/>
    </source>
</evidence>
<evidence type="ECO:0000256" key="2">
    <source>
        <dbReference type="ARBA" id="ARBA00022490"/>
    </source>
</evidence>
<evidence type="ECO:0000259" key="5">
    <source>
        <dbReference type="PROSITE" id="PS51460"/>
    </source>
</evidence>
<dbReference type="PANTHER" id="PTHR46756:SF18">
    <property type="entry name" value="GAS2-LIKE PROTEIN PICKLED EGGS"/>
    <property type="match status" value="1"/>
</dbReference>
<comment type="subcellular location">
    <subcellularLocation>
        <location evidence="1">Cytoplasm</location>
        <location evidence="1">Cytoskeleton</location>
    </subcellularLocation>
</comment>
<dbReference type="InterPro" id="IPR036872">
    <property type="entry name" value="CH_dom_sf"/>
</dbReference>
<feature type="region of interest" description="Disordered" evidence="4">
    <location>
        <begin position="381"/>
        <end position="427"/>
    </location>
</feature>
<dbReference type="GO" id="GO:0005884">
    <property type="term" value="C:actin filament"/>
    <property type="evidence" value="ECO:0007669"/>
    <property type="project" value="TreeGrafter"/>
</dbReference>
<dbReference type="SMART" id="SM00243">
    <property type="entry name" value="GAS2"/>
    <property type="match status" value="1"/>
</dbReference>
<feature type="compositionally biased region" description="Low complexity" evidence="4">
    <location>
        <begin position="664"/>
        <end position="675"/>
    </location>
</feature>
<dbReference type="PANTHER" id="PTHR46756">
    <property type="entry name" value="TRANSGELIN"/>
    <property type="match status" value="1"/>
</dbReference>
<reference evidence="6" key="2">
    <citation type="submission" date="2025-09" db="UniProtKB">
        <authorList>
            <consortium name="Ensembl"/>
        </authorList>
    </citation>
    <scope>IDENTIFICATION</scope>
</reference>
<reference evidence="6" key="1">
    <citation type="submission" date="2025-08" db="UniProtKB">
        <authorList>
            <consortium name="Ensembl"/>
        </authorList>
    </citation>
    <scope>IDENTIFICATION</scope>
</reference>